<evidence type="ECO:0000313" key="1">
    <source>
        <dbReference type="EMBL" id="MFD1264208.1"/>
    </source>
</evidence>
<accession>A0ABW3WG44</accession>
<dbReference type="RefSeq" id="WP_277831039.1">
    <property type="nucleotide sequence ID" value="NZ_JARQZE010000002.1"/>
</dbReference>
<dbReference type="Gene3D" id="3.40.50.300">
    <property type="entry name" value="P-loop containing nucleotide triphosphate hydrolases"/>
    <property type="match status" value="1"/>
</dbReference>
<keyword evidence="2" id="KW-1185">Reference proteome</keyword>
<gene>
    <name evidence="1" type="ORF">ACFQ4M_11485</name>
</gene>
<protein>
    <recommendedName>
        <fullName evidence="3">Sulfotransferase family protein</fullName>
    </recommendedName>
</protein>
<evidence type="ECO:0008006" key="3">
    <source>
        <dbReference type="Google" id="ProtNLM"/>
    </source>
</evidence>
<evidence type="ECO:0000313" key="2">
    <source>
        <dbReference type="Proteomes" id="UP001597158"/>
    </source>
</evidence>
<dbReference type="EMBL" id="JBHTMC010000024">
    <property type="protein sequence ID" value="MFD1264208.1"/>
    <property type="molecule type" value="Genomic_DNA"/>
</dbReference>
<organism evidence="1 2">
    <name type="scientific">Thauera mechernichensis</name>
    <dbReference type="NCBI Taxonomy" id="82788"/>
    <lineage>
        <taxon>Bacteria</taxon>
        <taxon>Pseudomonadati</taxon>
        <taxon>Pseudomonadota</taxon>
        <taxon>Betaproteobacteria</taxon>
        <taxon>Rhodocyclales</taxon>
        <taxon>Zoogloeaceae</taxon>
        <taxon>Thauera</taxon>
    </lineage>
</organism>
<dbReference type="SUPFAM" id="SSF52540">
    <property type="entry name" value="P-loop containing nucleoside triphosphate hydrolases"/>
    <property type="match status" value="1"/>
</dbReference>
<sequence length="349" mass="39632">MRDKPALRRVRCILHIGTPKTGSTALQYFLKQNRGQLARSGLVYPESIELGFAQHELAFLTGGGYPDWATGERLPFDVLIGKLRRELDAHPSGSQLVLSSENFYWLSDPSAVSDMLAALGYAPDTVAIVVYIRRQEDAIESWYNQSVKALGYSGSFEQSIADHDDLWDYEHRLGRWASVFGLQQMVVRTYAEDDECFDVRRDFLELLEVPAPSLSYPAGRENLRLVRDLLEFQRIINRLPLPTADKRRYHKQLIRLSEEAATLGLDDTPLHTQASRNAVRRRYEAGNSAVARTYFDRSDLFPPALEPTCEDVPVPPLSAEKLATIFAWLMMSQPTRTGDRDEAIQARER</sequence>
<proteinExistence type="predicted"/>
<name>A0ABW3WG44_9RHOO</name>
<comment type="caution">
    <text evidence="1">The sequence shown here is derived from an EMBL/GenBank/DDBJ whole genome shotgun (WGS) entry which is preliminary data.</text>
</comment>
<dbReference type="InterPro" id="IPR027417">
    <property type="entry name" value="P-loop_NTPase"/>
</dbReference>
<dbReference type="Proteomes" id="UP001597158">
    <property type="component" value="Unassembled WGS sequence"/>
</dbReference>
<reference evidence="2" key="1">
    <citation type="journal article" date="2019" name="Int. J. Syst. Evol. Microbiol.">
        <title>The Global Catalogue of Microorganisms (GCM) 10K type strain sequencing project: providing services to taxonomists for standard genome sequencing and annotation.</title>
        <authorList>
            <consortium name="The Broad Institute Genomics Platform"/>
            <consortium name="The Broad Institute Genome Sequencing Center for Infectious Disease"/>
            <person name="Wu L."/>
            <person name="Ma J."/>
        </authorList>
    </citation>
    <scope>NUCLEOTIDE SEQUENCE [LARGE SCALE GENOMIC DNA]</scope>
    <source>
        <strain evidence="2">CCUG 48884</strain>
    </source>
</reference>